<accession>A0ABC9WE41</accession>
<sequence length="110" mass="12828">MHESQCARRLPEEAACTARRVQPCACTRARARKGFSRRQHVPHEQHVRSCDLRMSVGPHIKKRTYSGKQWGLFSFFLSSSCIFRDHLRQNLRRLDTIEGANGTSLDSEWW</sequence>
<proteinExistence type="predicted"/>
<dbReference type="Proteomes" id="UP001623348">
    <property type="component" value="Unassembled WGS sequence"/>
</dbReference>
<evidence type="ECO:0000313" key="2">
    <source>
        <dbReference type="Proteomes" id="UP001623348"/>
    </source>
</evidence>
<keyword evidence="2" id="KW-1185">Reference proteome</keyword>
<organism evidence="1 2">
    <name type="scientific">Grus japonensis</name>
    <name type="common">Japanese crane</name>
    <name type="synonym">Red-crowned crane</name>
    <dbReference type="NCBI Taxonomy" id="30415"/>
    <lineage>
        <taxon>Eukaryota</taxon>
        <taxon>Metazoa</taxon>
        <taxon>Chordata</taxon>
        <taxon>Craniata</taxon>
        <taxon>Vertebrata</taxon>
        <taxon>Euteleostomi</taxon>
        <taxon>Archelosauria</taxon>
        <taxon>Archosauria</taxon>
        <taxon>Dinosauria</taxon>
        <taxon>Saurischia</taxon>
        <taxon>Theropoda</taxon>
        <taxon>Coelurosauria</taxon>
        <taxon>Aves</taxon>
        <taxon>Neognathae</taxon>
        <taxon>Neoaves</taxon>
        <taxon>Gruiformes</taxon>
        <taxon>Gruidae</taxon>
        <taxon>Grus</taxon>
    </lineage>
</organism>
<name>A0ABC9WE41_GRUJA</name>
<comment type="caution">
    <text evidence="1">The sequence shown here is derived from an EMBL/GenBank/DDBJ whole genome shotgun (WGS) entry which is preliminary data.</text>
</comment>
<protein>
    <submittedName>
        <fullName evidence="1">Uncharacterized protein</fullName>
    </submittedName>
</protein>
<dbReference type="EMBL" id="BAAFJT010000002">
    <property type="protein sequence ID" value="GAB0183503.1"/>
    <property type="molecule type" value="Genomic_DNA"/>
</dbReference>
<evidence type="ECO:0000313" key="1">
    <source>
        <dbReference type="EMBL" id="GAB0183503.1"/>
    </source>
</evidence>
<gene>
    <name evidence="1" type="ORF">GRJ2_000815600</name>
</gene>
<dbReference type="AlphaFoldDB" id="A0ABC9WE41"/>
<reference evidence="1 2" key="1">
    <citation type="submission" date="2024-06" db="EMBL/GenBank/DDBJ databases">
        <title>The draft genome of Grus japonensis, version 3.</title>
        <authorList>
            <person name="Nabeshima K."/>
            <person name="Suzuki S."/>
            <person name="Onuma M."/>
        </authorList>
    </citation>
    <scope>NUCLEOTIDE SEQUENCE [LARGE SCALE GENOMIC DNA]</scope>
    <source>
        <strain evidence="1 2">451A</strain>
    </source>
</reference>